<dbReference type="Proteomes" id="UP000824633">
    <property type="component" value="Chromosome"/>
</dbReference>
<keyword evidence="3" id="KW-1185">Reference proteome</keyword>
<dbReference type="RefSeq" id="WP_224037227.1">
    <property type="nucleotide sequence ID" value="NZ_AP024849.1"/>
</dbReference>
<dbReference type="InterPro" id="IPR017853">
    <property type="entry name" value="GH"/>
</dbReference>
<sequence length="371" mass="43021">MTKKRKIIIFIIIIIFSIAFYSYKINVTSRGVINKMINKIEGKTLNDKFQTKIKSGNLSTDYNIEQALEDVEKLGLNTLNVPIVVNIDYSTSSNMTVDNGSKKRAIDLINKLEGKKINIILEPYPWIENGSIPETKWKPDNINDFFYNWTHNVLDVLIKDVAVPYHIDALNIGTSFVNMESSEGYMCDMVDYVRKQYKGLVTYRTNFWVTATEWEPKVTAQYEAKLNNKVFSKVDFISIASYFELTNNDINTVDNLKDALQSTTIYNRKQNVKQEIKNFYDKYKKPIFFGELGFPRTNKASVAPYDPQISDIVNNQEQANCFDAYRVVFENETWHLGFSIFAIGETSADKMYYPSNESTEIIKKWYTEERN</sequence>
<accession>A0ABN6ITX8</accession>
<name>A0ABN6ITX8_9CLOT</name>
<reference evidence="3" key="1">
    <citation type="submission" date="2021-07" db="EMBL/GenBank/DDBJ databases">
        <title>Complete genome sequencing of a Clostridium isolate.</title>
        <authorList>
            <person name="Ueki A."/>
            <person name="Tonouchi A."/>
        </authorList>
    </citation>
    <scope>NUCLEOTIDE SEQUENCE [LARGE SCALE GENOMIC DNA]</scope>
    <source>
        <strain evidence="3">C5S11</strain>
    </source>
</reference>
<keyword evidence="1" id="KW-1133">Transmembrane helix</keyword>
<dbReference type="SUPFAM" id="SSF51445">
    <property type="entry name" value="(Trans)glycosidases"/>
    <property type="match status" value="1"/>
</dbReference>
<feature type="transmembrane region" description="Helical" evidence="1">
    <location>
        <begin position="7"/>
        <end position="23"/>
    </location>
</feature>
<proteinExistence type="predicted"/>
<dbReference type="Gene3D" id="3.20.20.80">
    <property type="entry name" value="Glycosidases"/>
    <property type="match status" value="1"/>
</dbReference>
<keyword evidence="1" id="KW-0812">Transmembrane</keyword>
<dbReference type="Pfam" id="PF22612">
    <property type="entry name" value="GH113"/>
    <property type="match status" value="1"/>
</dbReference>
<gene>
    <name evidence="2" type="ORF">psyc5s11_17180</name>
</gene>
<evidence type="ECO:0000313" key="3">
    <source>
        <dbReference type="Proteomes" id="UP000824633"/>
    </source>
</evidence>
<evidence type="ECO:0000313" key="2">
    <source>
        <dbReference type="EMBL" id="BCZ45651.1"/>
    </source>
</evidence>
<dbReference type="EMBL" id="AP024849">
    <property type="protein sequence ID" value="BCZ45651.1"/>
    <property type="molecule type" value="Genomic_DNA"/>
</dbReference>
<organism evidence="2 3">
    <name type="scientific">Clostridium gelidum</name>
    <dbReference type="NCBI Taxonomy" id="704125"/>
    <lineage>
        <taxon>Bacteria</taxon>
        <taxon>Bacillati</taxon>
        <taxon>Bacillota</taxon>
        <taxon>Clostridia</taxon>
        <taxon>Eubacteriales</taxon>
        <taxon>Clostridiaceae</taxon>
        <taxon>Clostridium</taxon>
    </lineage>
</organism>
<evidence type="ECO:0008006" key="4">
    <source>
        <dbReference type="Google" id="ProtNLM"/>
    </source>
</evidence>
<dbReference type="InterPro" id="IPR055151">
    <property type="entry name" value="GH113"/>
</dbReference>
<protein>
    <recommendedName>
        <fullName evidence="4">Hydrolase</fullName>
    </recommendedName>
</protein>
<keyword evidence="1" id="KW-0472">Membrane</keyword>
<evidence type="ECO:0000256" key="1">
    <source>
        <dbReference type="SAM" id="Phobius"/>
    </source>
</evidence>
<dbReference type="CDD" id="cd19608">
    <property type="entry name" value="GH113_mannanase-like"/>
    <property type="match status" value="1"/>
</dbReference>